<reference evidence="2 3" key="1">
    <citation type="journal article" date="2018" name="BMC Genomics">
        <title>Genomic evidence for intraspecific hybridization in a clonal and extremely halotolerant yeast.</title>
        <authorList>
            <person name="Gostincar C."/>
            <person name="Stajich J.E."/>
            <person name="Zupancic J."/>
            <person name="Zalar P."/>
            <person name="Gunde-Cimerman N."/>
        </authorList>
    </citation>
    <scope>NUCLEOTIDE SEQUENCE [LARGE SCALE GENOMIC DNA]</scope>
    <source>
        <strain evidence="2 3">EXF-2682</strain>
    </source>
</reference>
<gene>
    <name evidence="2" type="ORF">D0863_05529</name>
</gene>
<dbReference type="InterPro" id="IPR010730">
    <property type="entry name" value="HET"/>
</dbReference>
<dbReference type="Proteomes" id="UP000269276">
    <property type="component" value="Unassembled WGS sequence"/>
</dbReference>
<name>A0A3M7E2E2_HORWE</name>
<proteinExistence type="predicted"/>
<sequence>MRLINTETLEMHEFLPADIPRYAILSHRWQEEEVSFKQYTKRHKYPEVQQLKGFAKIEQFCRIARERQMQWAWIDTCCIDSRSSAELSEAINSMWRWYEDAEECYIYLCDVHMQDDFSDLLAQVERSEWFTRGWTLQELIAPGYRVFFTSRWAEIGNIKSVQDWTRYEDIGSCFFLSSISRASGVPIPYLLGRNLGLSSIGERISWAASRQTSRPEDVAYSLMGLLNVNMPLLYGEGKEKAFVRLQIELIKKSRDTSLFAWEFTPIDAGGTGLLASSPAPFARFSRSQSHNNDLWRFGNAGGKLLLAPYEMTNEGFHVHVGAYRVHQPPGFCDNCVVWCVPLSENGHAIFLLQLAAKDLKSSKISASRMSLIGDYHTNRSDMFHLNGAKRALSLKEDLDGDRSIVHLDEGQRGKPESCEFYVRQDYL</sequence>
<dbReference type="VEuPathDB" id="FungiDB:BTJ68_12409"/>
<dbReference type="EMBL" id="QWIP01000161">
    <property type="protein sequence ID" value="RMY70849.1"/>
    <property type="molecule type" value="Genomic_DNA"/>
</dbReference>
<comment type="caution">
    <text evidence="2">The sequence shown here is derived from an EMBL/GenBank/DDBJ whole genome shotgun (WGS) entry which is preliminary data.</text>
</comment>
<evidence type="ECO:0000313" key="2">
    <source>
        <dbReference type="EMBL" id="RMY70849.1"/>
    </source>
</evidence>
<organism evidence="2 3">
    <name type="scientific">Hortaea werneckii</name>
    <name type="common">Black yeast</name>
    <name type="synonym">Cladosporium werneckii</name>
    <dbReference type="NCBI Taxonomy" id="91943"/>
    <lineage>
        <taxon>Eukaryota</taxon>
        <taxon>Fungi</taxon>
        <taxon>Dikarya</taxon>
        <taxon>Ascomycota</taxon>
        <taxon>Pezizomycotina</taxon>
        <taxon>Dothideomycetes</taxon>
        <taxon>Dothideomycetidae</taxon>
        <taxon>Mycosphaerellales</taxon>
        <taxon>Teratosphaeriaceae</taxon>
        <taxon>Hortaea</taxon>
    </lineage>
</organism>
<dbReference type="PANTHER" id="PTHR10622">
    <property type="entry name" value="HET DOMAIN-CONTAINING PROTEIN"/>
    <property type="match status" value="1"/>
</dbReference>
<dbReference type="PANTHER" id="PTHR10622:SF10">
    <property type="entry name" value="HET DOMAIN-CONTAINING PROTEIN"/>
    <property type="match status" value="1"/>
</dbReference>
<evidence type="ECO:0000259" key="1">
    <source>
        <dbReference type="Pfam" id="PF06985"/>
    </source>
</evidence>
<evidence type="ECO:0000313" key="3">
    <source>
        <dbReference type="Proteomes" id="UP000269276"/>
    </source>
</evidence>
<protein>
    <recommendedName>
        <fullName evidence="1">Heterokaryon incompatibility domain-containing protein</fullName>
    </recommendedName>
</protein>
<dbReference type="OrthoDB" id="20872at2759"/>
<accession>A0A3M7E2E2</accession>
<dbReference type="AlphaFoldDB" id="A0A3M7E2E2"/>
<dbReference type="Pfam" id="PF06985">
    <property type="entry name" value="HET"/>
    <property type="match status" value="1"/>
</dbReference>
<feature type="domain" description="Heterokaryon incompatibility" evidence="1">
    <location>
        <begin position="22"/>
        <end position="110"/>
    </location>
</feature>